<protein>
    <recommendedName>
        <fullName evidence="2">Portal protein</fullName>
    </recommendedName>
</protein>
<dbReference type="AlphaFoldDB" id="A0A075HE35"/>
<organism evidence="1">
    <name type="scientific">uncultured marine thaumarchaeote KM3_54_G11</name>
    <dbReference type="NCBI Taxonomy" id="1456193"/>
    <lineage>
        <taxon>Archaea</taxon>
        <taxon>Nitrososphaerota</taxon>
        <taxon>environmental samples</taxon>
    </lineage>
</organism>
<evidence type="ECO:0000313" key="1">
    <source>
        <dbReference type="EMBL" id="AIF12178.1"/>
    </source>
</evidence>
<proteinExistence type="predicted"/>
<evidence type="ECO:0008006" key="2">
    <source>
        <dbReference type="Google" id="ProtNLM"/>
    </source>
</evidence>
<reference evidence="1" key="1">
    <citation type="journal article" date="2014" name="Genome Biol. Evol.">
        <title>Pangenome evidence for extensive interdomain horizontal transfer affecting lineage core and shell genes in uncultured planktonic thaumarchaeota and euryarchaeota.</title>
        <authorList>
            <person name="Deschamps P."/>
            <person name="Zivanovic Y."/>
            <person name="Moreira D."/>
            <person name="Rodriguez-Valera F."/>
            <person name="Lopez-Garcia P."/>
        </authorList>
    </citation>
    <scope>NUCLEOTIDE SEQUENCE</scope>
</reference>
<dbReference type="EMBL" id="KF900939">
    <property type="protein sequence ID" value="AIF12178.1"/>
    <property type="molecule type" value="Genomic_DNA"/>
</dbReference>
<accession>A0A075HE35</accession>
<name>A0A075HE35_9ARCH</name>
<sequence>MVASSKRITKIHAELEQYYGRAHRQMERADRIHNQDFTGLVDVPYEIRVFLSSTAANIVQSYRNQIRTDEPTVNFSPGGTSRAAERHGVLMQKWGYGMLAEERRRAAIDPNLQCGFDLLLRGAACKKIIVDVNHMMEPAPKKNSKKYKEWEMRAIRNWPYVSRAIDPLSIFPAPGDARPIPFVIEKQQRPAATLWEQYPEWNDPKKHTKAGANPARLVTWVEYWSKDEYIVEADGELVFEKENPYGCVPYIFEWSGLGRAHADSDPSHLAVGILTHIIGELEEEIRLKTAISVQTQMHVFPPILTTEDPRKVAAQFGVGPGKVIRHPPGQPPEYMKYPAPNENLYRFLDAIQANISRIAGASLSGGRDTGVRYGVLQAQMIGQALTTIAPILTTLDSIGTQTLNMMAMQARAMDLHMSITGSSEAVEETIKIAGADFDHENFEVSFEAVDPAENDRALLVGESLRRAGDISQRTFWEKYLKHVIADPDQEYVNLWEESILQYLLQSGALAQLVMSEGMQEQMAGQAQEGMANAEAGIQQRMDETISTEGRLAAQEMENISGQTGSLTVPREIMEQGMNSAARMPSRGFPANRRT</sequence>